<sequence length="233" mass="26460">MANYINKTILSESYAHINVVELTAEEKIEFEMDIKTYQAPRAKRMLGIDIEPVVRTEDGSLKVYLTVYGSLSDALGDFDDFRDALQNLYMSSKMVADACNLESLFLSGASKKQLIRAEARTGVVKATRELFDLSTYLAESRDKYSHKKLSLLIADLDRKVTTLNKNLTFAKDRLMVWREIHPLAKKIPANIHNLQQSPDEEFQKTNKANVLETSNRIFGYIKSSLADVEAEEL</sequence>
<evidence type="ECO:0000313" key="1">
    <source>
        <dbReference type="EMBL" id="WFR81108.1"/>
    </source>
</evidence>
<keyword evidence="2" id="KW-1185">Reference proteome</keyword>
<dbReference type="Proteomes" id="UP001219584">
    <property type="component" value="Chromosome"/>
</dbReference>
<reference evidence="1 2" key="1">
    <citation type="submission" date="2023-04" db="EMBL/GenBank/DDBJ databases">
        <title>Nanopore sequencing of Janthinobacterium from water.</title>
        <authorList>
            <person name="Ciuchcinski K."/>
            <person name="Rokowska A."/>
            <person name="Dziewit L."/>
        </authorList>
    </citation>
    <scope>NUCLEOTIDE SEQUENCE [LARGE SCALE GENOMIC DNA]</scope>
    <source>
        <strain evidence="1 2">DEMB2</strain>
    </source>
</reference>
<dbReference type="RefSeq" id="WP_278318058.1">
    <property type="nucleotide sequence ID" value="NZ_CP121464.1"/>
</dbReference>
<organism evidence="1 2">
    <name type="scientific">Janthinobacterium rivuli</name>
    <dbReference type="NCBI Taxonomy" id="2751478"/>
    <lineage>
        <taxon>Bacteria</taxon>
        <taxon>Pseudomonadati</taxon>
        <taxon>Pseudomonadota</taxon>
        <taxon>Betaproteobacteria</taxon>
        <taxon>Burkholderiales</taxon>
        <taxon>Oxalobacteraceae</taxon>
        <taxon>Janthinobacterium</taxon>
    </lineage>
</organism>
<gene>
    <name evidence="1" type="ORF">P9875_08050</name>
</gene>
<proteinExistence type="predicted"/>
<accession>A0ABY8I856</accession>
<protein>
    <submittedName>
        <fullName evidence="1">Uncharacterized protein</fullName>
    </submittedName>
</protein>
<evidence type="ECO:0000313" key="2">
    <source>
        <dbReference type="Proteomes" id="UP001219584"/>
    </source>
</evidence>
<dbReference type="EMBL" id="CP121464">
    <property type="protein sequence ID" value="WFR81108.1"/>
    <property type="molecule type" value="Genomic_DNA"/>
</dbReference>
<name>A0ABY8I856_9BURK</name>